<organism evidence="5 6">
    <name type="scientific">Miscanthus lutarioriparius</name>
    <dbReference type="NCBI Taxonomy" id="422564"/>
    <lineage>
        <taxon>Eukaryota</taxon>
        <taxon>Viridiplantae</taxon>
        <taxon>Streptophyta</taxon>
        <taxon>Embryophyta</taxon>
        <taxon>Tracheophyta</taxon>
        <taxon>Spermatophyta</taxon>
        <taxon>Magnoliopsida</taxon>
        <taxon>Liliopsida</taxon>
        <taxon>Poales</taxon>
        <taxon>Poaceae</taxon>
        <taxon>PACMAD clade</taxon>
        <taxon>Panicoideae</taxon>
        <taxon>Andropogonodae</taxon>
        <taxon>Andropogoneae</taxon>
        <taxon>Saccharinae</taxon>
        <taxon>Miscanthus</taxon>
    </lineage>
</organism>
<dbReference type="Proteomes" id="UP000604825">
    <property type="component" value="Unassembled WGS sequence"/>
</dbReference>
<accession>A0A811PLE2</accession>
<feature type="domain" description="ACT" evidence="4">
    <location>
        <begin position="44"/>
        <end position="123"/>
    </location>
</feature>
<feature type="region of interest" description="Disordered" evidence="3">
    <location>
        <begin position="255"/>
        <end position="275"/>
    </location>
</feature>
<protein>
    <recommendedName>
        <fullName evidence="2">ACT domain-containing protein ACR</fullName>
    </recommendedName>
    <alternativeName>
        <fullName evidence="2">Protein ACT DOMAIN REPEATS</fullName>
    </alternativeName>
</protein>
<name>A0A811PLE2_9POAL</name>
<evidence type="ECO:0000259" key="4">
    <source>
        <dbReference type="PROSITE" id="PS51671"/>
    </source>
</evidence>
<proteinExistence type="predicted"/>
<comment type="caution">
    <text evidence="5">The sequence shown here is derived from an EMBL/GenBank/DDBJ whole genome shotgun (WGS) entry which is preliminary data.</text>
</comment>
<reference evidence="5" key="1">
    <citation type="submission" date="2020-10" db="EMBL/GenBank/DDBJ databases">
        <authorList>
            <person name="Han B."/>
            <person name="Lu T."/>
            <person name="Zhao Q."/>
            <person name="Huang X."/>
            <person name="Zhao Y."/>
        </authorList>
    </citation>
    <scope>NUCLEOTIDE SEQUENCE</scope>
</reference>
<dbReference type="EMBL" id="CAJGYO010000007">
    <property type="protein sequence ID" value="CAD6244148.1"/>
    <property type="molecule type" value="Genomic_DNA"/>
</dbReference>
<evidence type="ECO:0000313" key="5">
    <source>
        <dbReference type="EMBL" id="CAD6244148.1"/>
    </source>
</evidence>
<dbReference type="InterPro" id="IPR040217">
    <property type="entry name" value="ACR1-12"/>
</dbReference>
<dbReference type="SUPFAM" id="SSF55021">
    <property type="entry name" value="ACT-like"/>
    <property type="match status" value="3"/>
</dbReference>
<dbReference type="InterPro" id="IPR045865">
    <property type="entry name" value="ACT-like_dom_sf"/>
</dbReference>
<dbReference type="PANTHER" id="PTHR31096">
    <property type="entry name" value="ACT DOMAIN-CONTAINING PROTEIN ACR4-RELATED"/>
    <property type="match status" value="1"/>
</dbReference>
<dbReference type="OrthoDB" id="2019938at2759"/>
<dbReference type="PANTHER" id="PTHR31096:SF5">
    <property type="entry name" value="ACT DOMAIN-CONTAINING PROTEIN ACR3"/>
    <property type="match status" value="1"/>
</dbReference>
<evidence type="ECO:0000256" key="1">
    <source>
        <dbReference type="ARBA" id="ARBA00022737"/>
    </source>
</evidence>
<keyword evidence="1 2" id="KW-0677">Repeat</keyword>
<dbReference type="InterPro" id="IPR002912">
    <property type="entry name" value="ACT_dom"/>
</dbReference>
<feature type="domain" description="ACT" evidence="4">
    <location>
        <begin position="138"/>
        <end position="218"/>
    </location>
</feature>
<dbReference type="CDD" id="cd04895">
    <property type="entry name" value="ACT_ACR_1"/>
    <property type="match status" value="1"/>
</dbReference>
<evidence type="ECO:0000256" key="3">
    <source>
        <dbReference type="SAM" id="MobiDB-lite"/>
    </source>
</evidence>
<dbReference type="CDD" id="cd04925">
    <property type="entry name" value="ACT_ACR_2"/>
    <property type="match status" value="1"/>
</dbReference>
<gene>
    <name evidence="5" type="ORF">NCGR_LOCUS28956</name>
</gene>
<keyword evidence="6" id="KW-1185">Reference proteome</keyword>
<comment type="function">
    <text evidence="2">Binds amino acids.</text>
</comment>
<evidence type="ECO:0000313" key="6">
    <source>
        <dbReference type="Proteomes" id="UP000604825"/>
    </source>
</evidence>
<dbReference type="Gene3D" id="3.30.70.260">
    <property type="match status" value="2"/>
</dbReference>
<dbReference type="GO" id="GO:0016597">
    <property type="term" value="F:amino acid binding"/>
    <property type="evidence" value="ECO:0007669"/>
    <property type="project" value="UniProtKB-UniRule"/>
</dbReference>
<dbReference type="PROSITE" id="PS51671">
    <property type="entry name" value="ACT"/>
    <property type="match status" value="3"/>
</dbReference>
<dbReference type="Pfam" id="PF01842">
    <property type="entry name" value="ACT"/>
    <property type="match status" value="2"/>
</dbReference>
<dbReference type="Pfam" id="PF24931">
    <property type="entry name" value="ACT_ACR9_3rd"/>
    <property type="match status" value="1"/>
</dbReference>
<dbReference type="AlphaFoldDB" id="A0A811PLE2"/>
<evidence type="ECO:0000256" key="2">
    <source>
        <dbReference type="RuleBase" id="RU369043"/>
    </source>
</evidence>
<dbReference type="CDD" id="cd04897">
    <property type="entry name" value="ACT_ACR_3"/>
    <property type="match status" value="1"/>
</dbReference>
<sequence length="475" mass="51740">MTGRKDSPTPKMLPYFDPDYENFNQRINSPRVCIDNTTCTDCTLVKVDSMNKNGILLEVLQVLSDLDLHIFKAYITSDGGWFMDVFHVVDKQGQKITDDKTIKYIEEALGPESNLLCPKGSNSHGRSVGLHSIGDHTAIELKGPDRTGLLSEIFAVLADLQCNVLAAEVWTHRMRVACIVYVNDVATGQAIDDPGRVSTIENRLRHVLRVYGGGGGDDDGSGAHANFTDASSTPHHLDRRLHQLMHADVDAVHGDGDDGAGAGAPVAAGGEGDRPEVKVEHCEEKSYSVVNVKCKDRSKLLFDIVCTLTDMEYVVFHAAVSSEANYGIQELYIRRKDGKTLLKDEAEKVVRCLEAAISRRVSEGFTLEVCGRDRVGLLSDVTRVLREHGLTVSRADVTTAGGQATNVFYVRDPSGQPVDMKTVEGLRGQFGQTAMLNVKNVSVPAAVARAPETRSGGMVRSSFFSFGSLFAKLRA</sequence>
<feature type="domain" description="ACT" evidence="4">
    <location>
        <begin position="366"/>
        <end position="443"/>
    </location>
</feature>